<feature type="transmembrane region" description="Helical" evidence="2">
    <location>
        <begin position="23"/>
        <end position="47"/>
    </location>
</feature>
<sequence length="194" mass="18755">MTFGRSIPSGAAFRLSRKARTFVASKLVLCVNCAISARLSCMVFAIMRRRFGSLISSYSCALTAAGAVVPAGAVAATASSCAAARAAKPPPKRPSFASASTSRSITLPCGPVGAACAGSTPSFSAAFFARGETPSARAAVAAATGAGSTAGAVVASAAAGAAVAAPSGANSENDSPGLPITATFNKTGTSSSAL</sequence>
<dbReference type="EMBL" id="VSSQ01106306">
    <property type="protein sequence ID" value="MPN46008.1"/>
    <property type="molecule type" value="Genomic_DNA"/>
</dbReference>
<name>A0A645I431_9ZZZZ</name>
<organism evidence="3">
    <name type="scientific">bioreactor metagenome</name>
    <dbReference type="NCBI Taxonomy" id="1076179"/>
    <lineage>
        <taxon>unclassified sequences</taxon>
        <taxon>metagenomes</taxon>
        <taxon>ecological metagenomes</taxon>
    </lineage>
</organism>
<proteinExistence type="predicted"/>
<evidence type="ECO:0000256" key="2">
    <source>
        <dbReference type="SAM" id="Phobius"/>
    </source>
</evidence>
<evidence type="ECO:0000313" key="3">
    <source>
        <dbReference type="EMBL" id="MPN46008.1"/>
    </source>
</evidence>
<keyword evidence="2" id="KW-0812">Transmembrane</keyword>
<reference evidence="3" key="1">
    <citation type="submission" date="2019-08" db="EMBL/GenBank/DDBJ databases">
        <authorList>
            <person name="Kucharzyk K."/>
            <person name="Murdoch R.W."/>
            <person name="Higgins S."/>
            <person name="Loffler F."/>
        </authorList>
    </citation>
    <scope>NUCLEOTIDE SEQUENCE</scope>
</reference>
<evidence type="ECO:0000256" key="1">
    <source>
        <dbReference type="SAM" id="MobiDB-lite"/>
    </source>
</evidence>
<keyword evidence="2" id="KW-0472">Membrane</keyword>
<feature type="compositionally biased region" description="Polar residues" evidence="1">
    <location>
        <begin position="182"/>
        <end position="194"/>
    </location>
</feature>
<dbReference type="AlphaFoldDB" id="A0A645I431"/>
<keyword evidence="2" id="KW-1133">Transmembrane helix</keyword>
<accession>A0A645I431</accession>
<gene>
    <name evidence="3" type="ORF">SDC9_193587</name>
</gene>
<comment type="caution">
    <text evidence="3">The sequence shown here is derived from an EMBL/GenBank/DDBJ whole genome shotgun (WGS) entry which is preliminary data.</text>
</comment>
<feature type="region of interest" description="Disordered" evidence="1">
    <location>
        <begin position="165"/>
        <end position="194"/>
    </location>
</feature>
<protein>
    <submittedName>
        <fullName evidence="3">Uncharacterized protein</fullName>
    </submittedName>
</protein>